<comment type="subcellular location">
    <subcellularLocation>
        <location evidence="1">Cell membrane</location>
        <topology evidence="1">Multi-pass membrane protein</topology>
    </subcellularLocation>
</comment>
<feature type="transmembrane region" description="Helical" evidence="6">
    <location>
        <begin position="174"/>
        <end position="196"/>
    </location>
</feature>
<evidence type="ECO:0000313" key="8">
    <source>
        <dbReference type="Proteomes" id="UP000295764"/>
    </source>
</evidence>
<keyword evidence="2" id="KW-1003">Cell membrane</keyword>
<dbReference type="InterPro" id="IPR050833">
    <property type="entry name" value="Poly_Biosynth_Transport"/>
</dbReference>
<feature type="transmembrane region" description="Helical" evidence="6">
    <location>
        <begin position="439"/>
        <end position="456"/>
    </location>
</feature>
<keyword evidence="4 6" id="KW-1133">Transmembrane helix</keyword>
<feature type="transmembrane region" description="Helical" evidence="6">
    <location>
        <begin position="203"/>
        <end position="226"/>
    </location>
</feature>
<evidence type="ECO:0000313" key="7">
    <source>
        <dbReference type="EMBL" id="TDN45093.1"/>
    </source>
</evidence>
<reference evidence="7 8" key="1">
    <citation type="submission" date="2019-03" db="EMBL/GenBank/DDBJ databases">
        <title>Genomic analyses of the natural microbiome of Caenorhabditis elegans.</title>
        <authorList>
            <person name="Samuel B."/>
        </authorList>
    </citation>
    <scope>NUCLEOTIDE SEQUENCE [LARGE SCALE GENOMIC DNA]</scope>
    <source>
        <strain evidence="7 8">JUb65</strain>
    </source>
</reference>
<keyword evidence="5 6" id="KW-0472">Membrane</keyword>
<dbReference type="PANTHER" id="PTHR30250">
    <property type="entry name" value="PST FAMILY PREDICTED COLANIC ACID TRANSPORTER"/>
    <property type="match status" value="1"/>
</dbReference>
<comment type="caution">
    <text evidence="7">The sequence shown here is derived from an EMBL/GenBank/DDBJ whole genome shotgun (WGS) entry which is preliminary data.</text>
</comment>
<evidence type="ECO:0000256" key="3">
    <source>
        <dbReference type="ARBA" id="ARBA00022692"/>
    </source>
</evidence>
<keyword evidence="3 6" id="KW-0812">Transmembrane</keyword>
<feature type="transmembrane region" description="Helical" evidence="6">
    <location>
        <begin position="384"/>
        <end position="406"/>
    </location>
</feature>
<dbReference type="AlphaFoldDB" id="A0A4R6DK77"/>
<dbReference type="Proteomes" id="UP000295764">
    <property type="component" value="Unassembled WGS sequence"/>
</dbReference>
<name>A0A4R6DK77_9MICO</name>
<dbReference type="GO" id="GO:0005886">
    <property type="term" value="C:plasma membrane"/>
    <property type="evidence" value="ECO:0007669"/>
    <property type="project" value="UniProtKB-SubCell"/>
</dbReference>
<sequence>MTVPQTRREARHAAEAAAATASAATASTDATAAVEAGEAAAAVEAAAHTVPDTGSTAVQKGASVLFGRGLLYVVVWSMQLVVSSLISPVLAHLMPLTEFGLLASAIALYQALVVLAVAGLDQASVLQRAEDGDDRKARGLIAVGIVLAAVVTAVALATIPLWGDAAGFVGEHPILLVAVLWIFPAAVVQLSLAILVAQDRIRVFAVTSLLSSVGGSIIGLGLLTFVHADATTYAWGGVFAQAAAMVIGFAATRPRLAGLFDRRTAVRAFKLGIPIALGNLSYFVLNAGDRIIVQRMLGPDEVARYQIAYVVGSAVILLLTFTNQAWAPHFAALRDAVARRRLALHARDQLYLLLAPVLLAVTLVSPVALPILAPASYRVHELTVVVFVVALTAFPVIASGATGRLLLVERRGVAVGVIAAIAGAVNIGANILLVPLLGILGAAVSTVFAYAVLAALQQRSLPDHREWRGPRARTVLVLVAVVLVAGASVLVPQDTVWNVVRIVGVVGCLPWFVRRLRIARGGTA</sequence>
<feature type="transmembrane region" description="Helical" evidence="6">
    <location>
        <begin position="496"/>
        <end position="513"/>
    </location>
</feature>
<evidence type="ECO:0000256" key="1">
    <source>
        <dbReference type="ARBA" id="ARBA00004651"/>
    </source>
</evidence>
<evidence type="ECO:0000256" key="6">
    <source>
        <dbReference type="SAM" id="Phobius"/>
    </source>
</evidence>
<gene>
    <name evidence="7" type="ORF">EDF64_10313</name>
</gene>
<dbReference type="Pfam" id="PF13440">
    <property type="entry name" value="Polysacc_synt_3"/>
    <property type="match status" value="1"/>
</dbReference>
<feature type="transmembrane region" description="Helical" evidence="6">
    <location>
        <begin position="350"/>
        <end position="372"/>
    </location>
</feature>
<proteinExistence type="predicted"/>
<accession>A0A4R6DK77</accession>
<feature type="transmembrane region" description="Helical" evidence="6">
    <location>
        <begin position="99"/>
        <end position="120"/>
    </location>
</feature>
<organism evidence="7 8">
    <name type="scientific">Curtobacterium flaccumfaciens</name>
    <dbReference type="NCBI Taxonomy" id="2035"/>
    <lineage>
        <taxon>Bacteria</taxon>
        <taxon>Bacillati</taxon>
        <taxon>Actinomycetota</taxon>
        <taxon>Actinomycetes</taxon>
        <taxon>Micrococcales</taxon>
        <taxon>Microbacteriaceae</taxon>
        <taxon>Curtobacterium</taxon>
    </lineage>
</organism>
<dbReference type="RefSeq" id="WP_133518969.1">
    <property type="nucleotide sequence ID" value="NZ_SNVW01000003.1"/>
</dbReference>
<evidence type="ECO:0000256" key="4">
    <source>
        <dbReference type="ARBA" id="ARBA00022989"/>
    </source>
</evidence>
<evidence type="ECO:0000256" key="2">
    <source>
        <dbReference type="ARBA" id="ARBA00022475"/>
    </source>
</evidence>
<protein>
    <submittedName>
        <fullName evidence="7">O-antigen/teichoic acid export membrane protein</fullName>
    </submittedName>
</protein>
<dbReference type="PANTHER" id="PTHR30250:SF11">
    <property type="entry name" value="O-ANTIGEN TRANSPORTER-RELATED"/>
    <property type="match status" value="1"/>
</dbReference>
<feature type="transmembrane region" description="Helical" evidence="6">
    <location>
        <begin position="232"/>
        <end position="252"/>
    </location>
</feature>
<feature type="transmembrane region" description="Helical" evidence="6">
    <location>
        <begin position="140"/>
        <end position="162"/>
    </location>
</feature>
<dbReference type="OrthoDB" id="5016530at2"/>
<evidence type="ECO:0000256" key="5">
    <source>
        <dbReference type="ARBA" id="ARBA00023136"/>
    </source>
</evidence>
<dbReference type="EMBL" id="SNVW01000003">
    <property type="protein sequence ID" value="TDN45093.1"/>
    <property type="molecule type" value="Genomic_DNA"/>
</dbReference>
<feature type="transmembrane region" description="Helical" evidence="6">
    <location>
        <begin position="472"/>
        <end position="490"/>
    </location>
</feature>
<feature type="transmembrane region" description="Helical" evidence="6">
    <location>
        <begin position="413"/>
        <end position="433"/>
    </location>
</feature>
<feature type="transmembrane region" description="Helical" evidence="6">
    <location>
        <begin position="305"/>
        <end position="329"/>
    </location>
</feature>
<feature type="transmembrane region" description="Helical" evidence="6">
    <location>
        <begin position="70"/>
        <end position="93"/>
    </location>
</feature>
<feature type="transmembrane region" description="Helical" evidence="6">
    <location>
        <begin position="264"/>
        <end position="285"/>
    </location>
</feature>